<sequence>MSENKSRDLLPLLVMLESVEKILLYAKGFQTAKDFLWAEDQLRFNASLLLLSNVGENAGKISESTRTVYPTFPWKQVRGLRNRIAHDYTGIDFEMVFDIIQNHIPPLKTAIEVIVKEGLGNGFFDKNECEAAQNSLFYRHIDFKRLM</sequence>
<accession>A0A344TNR3</accession>
<evidence type="ECO:0000313" key="8">
    <source>
        <dbReference type="Proteomes" id="UP000251993"/>
    </source>
</evidence>
<name>A0A344TNR3_9BACT</name>
<keyword evidence="8" id="KW-1185">Reference proteome</keyword>
<proteinExistence type="inferred from homology"/>
<reference evidence="7 8" key="1">
    <citation type="submission" date="2018-07" db="EMBL/GenBank/DDBJ databases">
        <title>Genome sequencing of Runella.</title>
        <authorList>
            <person name="Baek M.-G."/>
            <person name="Yi H."/>
        </authorList>
    </citation>
    <scope>NUCLEOTIDE SEQUENCE [LARGE SCALE GENOMIC DNA]</scope>
    <source>
        <strain evidence="7 8">HYN0085</strain>
    </source>
</reference>
<organism evidence="7 8">
    <name type="scientific">Runella rosea</name>
    <dbReference type="NCBI Taxonomy" id="2259595"/>
    <lineage>
        <taxon>Bacteria</taxon>
        <taxon>Pseudomonadati</taxon>
        <taxon>Bacteroidota</taxon>
        <taxon>Cytophagia</taxon>
        <taxon>Cytophagales</taxon>
        <taxon>Spirosomataceae</taxon>
        <taxon>Runella</taxon>
    </lineage>
</organism>
<evidence type="ECO:0000256" key="5">
    <source>
        <dbReference type="ARBA" id="ARBA00022801"/>
    </source>
</evidence>
<evidence type="ECO:0000313" key="7">
    <source>
        <dbReference type="EMBL" id="AXE20284.1"/>
    </source>
</evidence>
<dbReference type="InterPro" id="IPR008201">
    <property type="entry name" value="HepT-like"/>
</dbReference>
<dbReference type="GO" id="GO:0110001">
    <property type="term" value="C:toxin-antitoxin complex"/>
    <property type="evidence" value="ECO:0007669"/>
    <property type="project" value="InterPro"/>
</dbReference>
<dbReference type="GO" id="GO:0016787">
    <property type="term" value="F:hydrolase activity"/>
    <property type="evidence" value="ECO:0007669"/>
    <property type="project" value="UniProtKB-KW"/>
</dbReference>
<dbReference type="InterPro" id="IPR037038">
    <property type="entry name" value="HepT-like_sf"/>
</dbReference>
<dbReference type="PANTHER" id="PTHR34139">
    <property type="entry name" value="UPF0331 PROTEIN MJ0127"/>
    <property type="match status" value="1"/>
</dbReference>
<dbReference type="EMBL" id="CP030850">
    <property type="protein sequence ID" value="AXE20284.1"/>
    <property type="molecule type" value="Genomic_DNA"/>
</dbReference>
<protein>
    <recommendedName>
        <fullName evidence="9">DUF86 domain-containing protein</fullName>
    </recommendedName>
</protein>
<evidence type="ECO:0000256" key="2">
    <source>
        <dbReference type="ARBA" id="ARBA00022649"/>
    </source>
</evidence>
<evidence type="ECO:0000256" key="4">
    <source>
        <dbReference type="ARBA" id="ARBA00022741"/>
    </source>
</evidence>
<evidence type="ECO:0000256" key="3">
    <source>
        <dbReference type="ARBA" id="ARBA00022722"/>
    </source>
</evidence>
<dbReference type="Gene3D" id="1.20.120.580">
    <property type="entry name" value="bsu32300-like"/>
    <property type="match status" value="1"/>
</dbReference>
<dbReference type="InterPro" id="IPR051813">
    <property type="entry name" value="HepT_RNase_toxin"/>
</dbReference>
<evidence type="ECO:0000256" key="6">
    <source>
        <dbReference type="ARBA" id="ARBA00024207"/>
    </source>
</evidence>
<dbReference type="KEGG" id="run:DR864_22290"/>
<keyword evidence="5" id="KW-0378">Hydrolase</keyword>
<dbReference type="GO" id="GO:0000166">
    <property type="term" value="F:nucleotide binding"/>
    <property type="evidence" value="ECO:0007669"/>
    <property type="project" value="UniProtKB-KW"/>
</dbReference>
<dbReference type="AlphaFoldDB" id="A0A344TNR3"/>
<keyword evidence="1" id="KW-0597">Phosphoprotein</keyword>
<dbReference type="OrthoDB" id="955324at2"/>
<dbReference type="GO" id="GO:0004540">
    <property type="term" value="F:RNA nuclease activity"/>
    <property type="evidence" value="ECO:0007669"/>
    <property type="project" value="InterPro"/>
</dbReference>
<gene>
    <name evidence="7" type="ORF">DR864_22290</name>
</gene>
<keyword evidence="2" id="KW-1277">Toxin-antitoxin system</keyword>
<comment type="similarity">
    <text evidence="6">Belongs to the HepT RNase toxin family.</text>
</comment>
<evidence type="ECO:0008006" key="9">
    <source>
        <dbReference type="Google" id="ProtNLM"/>
    </source>
</evidence>
<dbReference type="Pfam" id="PF01934">
    <property type="entry name" value="HepT-like"/>
    <property type="match status" value="1"/>
</dbReference>
<dbReference type="PANTHER" id="PTHR34139:SF1">
    <property type="entry name" value="RNASE MJ1380-RELATED"/>
    <property type="match status" value="1"/>
</dbReference>
<evidence type="ECO:0000256" key="1">
    <source>
        <dbReference type="ARBA" id="ARBA00022553"/>
    </source>
</evidence>
<keyword evidence="4" id="KW-0547">Nucleotide-binding</keyword>
<keyword evidence="3" id="KW-0540">Nuclease</keyword>
<dbReference type="Proteomes" id="UP000251993">
    <property type="component" value="Chromosome"/>
</dbReference>
<dbReference type="RefSeq" id="WP_114069047.1">
    <property type="nucleotide sequence ID" value="NZ_CP030850.1"/>
</dbReference>